<feature type="compositionally biased region" description="Polar residues" evidence="7">
    <location>
        <begin position="359"/>
        <end position="371"/>
    </location>
</feature>
<dbReference type="PANTHER" id="PTHR43647">
    <property type="entry name" value="DEHYDROGENASE"/>
    <property type="match status" value="1"/>
</dbReference>
<evidence type="ECO:0000256" key="7">
    <source>
        <dbReference type="SAM" id="MobiDB-lite"/>
    </source>
</evidence>
<dbReference type="SUPFAM" id="SSF51735">
    <property type="entry name" value="NAD(P)-binding Rossmann-fold domains"/>
    <property type="match status" value="1"/>
</dbReference>
<gene>
    <name evidence="8" type="ORF">K437DRAFT_273616</name>
</gene>
<dbReference type="GO" id="GO:0005741">
    <property type="term" value="C:mitochondrial outer membrane"/>
    <property type="evidence" value="ECO:0007669"/>
    <property type="project" value="TreeGrafter"/>
</dbReference>
<keyword evidence="9" id="KW-1185">Reference proteome</keyword>
<dbReference type="PANTHER" id="PTHR43647:SF1">
    <property type="entry name" value="3-KETO-STEROID REDUCTASE ERG27"/>
    <property type="match status" value="1"/>
</dbReference>
<dbReference type="Gene3D" id="3.40.50.720">
    <property type="entry name" value="NAD(P)-binding Rossmann-like Domain"/>
    <property type="match status" value="1"/>
</dbReference>
<dbReference type="InParanoid" id="A0A066WAG2"/>
<name>A0A066WAG2_TILAU</name>
<dbReference type="AlphaFoldDB" id="A0A066WAG2"/>
<dbReference type="InterPro" id="IPR036291">
    <property type="entry name" value="NAD(P)-bd_dom_sf"/>
</dbReference>
<dbReference type="OMA" id="HAQENNV"/>
<dbReference type="STRING" id="1037660.A0A066WAG2"/>
<feature type="compositionally biased region" description="Basic and acidic residues" evidence="7">
    <location>
        <begin position="562"/>
        <end position="582"/>
    </location>
</feature>
<keyword evidence="3" id="KW-0752">Steroid biosynthesis</keyword>
<evidence type="ECO:0008006" key="10">
    <source>
        <dbReference type="Google" id="ProtNLM"/>
    </source>
</evidence>
<reference evidence="8 9" key="1">
    <citation type="submission" date="2014-05" db="EMBL/GenBank/DDBJ databases">
        <title>Draft genome sequence of a rare smut relative, Tilletiaria anomala UBC 951.</title>
        <authorList>
            <consortium name="DOE Joint Genome Institute"/>
            <person name="Toome M."/>
            <person name="Kuo A."/>
            <person name="Henrissat B."/>
            <person name="Lipzen A."/>
            <person name="Tritt A."/>
            <person name="Yoshinaga Y."/>
            <person name="Zane M."/>
            <person name="Barry K."/>
            <person name="Grigoriev I.V."/>
            <person name="Spatafora J.W."/>
            <person name="Aimea M.C."/>
        </authorList>
    </citation>
    <scope>NUCLEOTIDE SEQUENCE [LARGE SCALE GENOMIC DNA]</scope>
    <source>
        <strain evidence="8 9">UBC 951</strain>
    </source>
</reference>
<proteinExistence type="inferred from homology"/>
<evidence type="ECO:0000256" key="5">
    <source>
        <dbReference type="ARBA" id="ARBA00023098"/>
    </source>
</evidence>
<keyword evidence="4" id="KW-0560">Oxidoreductase</keyword>
<dbReference type="HOGENOM" id="CLU_016548_0_0_1"/>
<dbReference type="GO" id="GO:0005789">
    <property type="term" value="C:endoplasmic reticulum membrane"/>
    <property type="evidence" value="ECO:0007669"/>
    <property type="project" value="TreeGrafter"/>
</dbReference>
<dbReference type="GO" id="GO:0006694">
    <property type="term" value="P:steroid biosynthetic process"/>
    <property type="evidence" value="ECO:0007669"/>
    <property type="project" value="UniProtKB-KW"/>
</dbReference>
<feature type="region of interest" description="Disordered" evidence="7">
    <location>
        <begin position="354"/>
        <end position="380"/>
    </location>
</feature>
<keyword evidence="5" id="KW-0443">Lipid metabolism</keyword>
<dbReference type="GO" id="GO:0005811">
    <property type="term" value="C:lipid droplet"/>
    <property type="evidence" value="ECO:0007669"/>
    <property type="project" value="TreeGrafter"/>
</dbReference>
<accession>A0A066WAG2</accession>
<dbReference type="EMBL" id="JMSN01000028">
    <property type="protein sequence ID" value="KDN47760.1"/>
    <property type="molecule type" value="Genomic_DNA"/>
</dbReference>
<dbReference type="OrthoDB" id="331544at2759"/>
<evidence type="ECO:0000256" key="3">
    <source>
        <dbReference type="ARBA" id="ARBA00022955"/>
    </source>
</evidence>
<feature type="region of interest" description="Disordered" evidence="7">
    <location>
        <begin position="559"/>
        <end position="582"/>
    </location>
</feature>
<comment type="caution">
    <text evidence="8">The sequence shown here is derived from an EMBL/GenBank/DDBJ whole genome shotgun (WGS) entry which is preliminary data.</text>
</comment>
<evidence type="ECO:0000313" key="9">
    <source>
        <dbReference type="Proteomes" id="UP000027361"/>
    </source>
</evidence>
<evidence type="ECO:0000256" key="6">
    <source>
        <dbReference type="ARBA" id="ARBA00023593"/>
    </source>
</evidence>
<comment type="similarity">
    <text evidence="6">Belongs to the short-chain dehydrogenases/reductases (SDR) family. ERG27 subfamily.</text>
</comment>
<evidence type="ECO:0000256" key="4">
    <source>
        <dbReference type="ARBA" id="ARBA00023002"/>
    </source>
</evidence>
<dbReference type="Proteomes" id="UP000027361">
    <property type="component" value="Unassembled WGS sequence"/>
</dbReference>
<sequence length="582" mass="64138">MVGSSAPRPVVLVTGANAGVGFGICQRLLVQWSNPIPSDTLGKTPSLAESGAEPTPTPFTAPNGIVLLLGCRNAIKAHKAKQELQNVIDHLAMLPDYEPTPLKIPSHWLEPVDLDIVSSIDDSIDNATLQSAAAASLRRRRQRSAQVMAAENGKNTDEDVDDLSSKLLLAGDADAKARGRYRRRFCARTVIEIVSLDLGSMASVLKCAQLIQERHGYITHAILNAGLAAWEGLDWFKLAWMISTGFRRAVTWPKFKLQRAGDIGTDGYGWVWQCNVAAHYVLVRLLLPAFRASPFMEPSRIIWTGSIESYESFYHPEDYQCLDKVKSAATYEATKFQCEITALGLDEKLKSERIRTVPGTPSTEQPQASHSSLRHDHEPRSYCSHPGVVATNMFEAYLGTLLNWGYALALYIARWLFSPHHVVTVYKAGIAASFLSLTPSSELDTTIRYSSQCNFWGQEYVGKDRVDGWEPDTADTQAGKTLHSRCRQTVDPDAGAVQTEARGMSCESRHAGEHTMELARDLIDKLEHVAGEVWKKAGVGKLPPFADMGEGDTGLLAPLGAHELRPVSDKRDNSDEWENVDR</sequence>
<keyword evidence="1" id="KW-0444">Lipid biosynthesis</keyword>
<evidence type="ECO:0000313" key="8">
    <source>
        <dbReference type="EMBL" id="KDN47760.1"/>
    </source>
</evidence>
<dbReference type="GO" id="GO:0000253">
    <property type="term" value="F:3-beta-hydroxysteroid 3-dehydrogenase (NADP+) activity"/>
    <property type="evidence" value="ECO:0007669"/>
    <property type="project" value="TreeGrafter"/>
</dbReference>
<organism evidence="8 9">
    <name type="scientific">Tilletiaria anomala (strain ATCC 24038 / CBS 436.72 / UBC 951)</name>
    <dbReference type="NCBI Taxonomy" id="1037660"/>
    <lineage>
        <taxon>Eukaryota</taxon>
        <taxon>Fungi</taxon>
        <taxon>Dikarya</taxon>
        <taxon>Basidiomycota</taxon>
        <taxon>Ustilaginomycotina</taxon>
        <taxon>Exobasidiomycetes</taxon>
        <taxon>Georgefischeriales</taxon>
        <taxon>Tilletiariaceae</taxon>
        <taxon>Tilletiaria</taxon>
    </lineage>
</organism>
<protein>
    <recommendedName>
        <fullName evidence="10">3-keto sterol reductase</fullName>
    </recommendedName>
</protein>
<dbReference type="InterPro" id="IPR051593">
    <property type="entry name" value="Ergosterol_Biosynth_ERG27"/>
</dbReference>
<keyword evidence="2" id="KW-0521">NADP</keyword>
<dbReference type="RefSeq" id="XP_013243952.1">
    <property type="nucleotide sequence ID" value="XM_013388498.1"/>
</dbReference>
<dbReference type="GeneID" id="25266467"/>
<evidence type="ECO:0000256" key="2">
    <source>
        <dbReference type="ARBA" id="ARBA00022857"/>
    </source>
</evidence>
<evidence type="ECO:0000256" key="1">
    <source>
        <dbReference type="ARBA" id="ARBA00022516"/>
    </source>
</evidence>